<evidence type="ECO:0000256" key="1">
    <source>
        <dbReference type="SAM" id="SignalP"/>
    </source>
</evidence>
<reference evidence="3" key="1">
    <citation type="submission" date="2013-01" db="EMBL/GenBank/DDBJ databases">
        <title>Draft Genome Sequence of a Mulberry Tree, Morus notabilis C.K. Schneid.</title>
        <authorList>
            <person name="He N."/>
            <person name="Zhao S."/>
        </authorList>
    </citation>
    <scope>NUCLEOTIDE SEQUENCE</scope>
</reference>
<dbReference type="EMBL" id="KE344045">
    <property type="protein sequence ID" value="EXB51619.1"/>
    <property type="molecule type" value="Genomic_DNA"/>
</dbReference>
<keyword evidence="3" id="KW-1185">Reference proteome</keyword>
<dbReference type="Proteomes" id="UP000030645">
    <property type="component" value="Unassembled WGS sequence"/>
</dbReference>
<evidence type="ECO:0000313" key="2">
    <source>
        <dbReference type="EMBL" id="EXB51619.1"/>
    </source>
</evidence>
<proteinExistence type="predicted"/>
<feature type="chain" id="PRO_5004927962" evidence="1">
    <location>
        <begin position="23"/>
        <end position="101"/>
    </location>
</feature>
<organism evidence="2 3">
    <name type="scientific">Morus notabilis</name>
    <dbReference type="NCBI Taxonomy" id="981085"/>
    <lineage>
        <taxon>Eukaryota</taxon>
        <taxon>Viridiplantae</taxon>
        <taxon>Streptophyta</taxon>
        <taxon>Embryophyta</taxon>
        <taxon>Tracheophyta</taxon>
        <taxon>Spermatophyta</taxon>
        <taxon>Magnoliopsida</taxon>
        <taxon>eudicotyledons</taxon>
        <taxon>Gunneridae</taxon>
        <taxon>Pentapetalae</taxon>
        <taxon>rosids</taxon>
        <taxon>fabids</taxon>
        <taxon>Rosales</taxon>
        <taxon>Moraceae</taxon>
        <taxon>Moreae</taxon>
        <taxon>Morus</taxon>
    </lineage>
</organism>
<protein>
    <submittedName>
        <fullName evidence="2">Uncharacterized protein</fullName>
    </submittedName>
</protein>
<sequence length="101" mass="10960">MFACMHLWQLQLIMLFGFPLLALELGLSAVDIGQLKPQPKRPGKIDLESESITQQIRKSYIAGPIFGATLPCNVALNGLILILARCCPTPCGRLSGPPWAS</sequence>
<dbReference type="AlphaFoldDB" id="W9QZ09"/>
<keyword evidence="1" id="KW-0732">Signal</keyword>
<gene>
    <name evidence="2" type="ORF">L484_012911</name>
</gene>
<evidence type="ECO:0000313" key="3">
    <source>
        <dbReference type="Proteomes" id="UP000030645"/>
    </source>
</evidence>
<name>W9QZ09_9ROSA</name>
<accession>W9QZ09</accession>
<feature type="signal peptide" evidence="1">
    <location>
        <begin position="1"/>
        <end position="22"/>
    </location>
</feature>